<sequence length="612" mass="68233">MKRNFTTALLRLFSFGMFLLLGSSCQKEFEKKAPVVVNDTAFNSPKERKVLLLIVDGLRGVALKEIGPPNITNLLKKSTYSYYSLSDEAYDESTSWADLFTGVSLSKHGVTNGTFSHNKFDLYPPVFRRIKEINPNFRIATFSYSNNFTDNLTNPSSVDLKATYASDAETQGALLQELTNENAGLVLAMYKNVNAAGSTGSYESSDQKYRNEIIQFDNYVGQAISSLKNRRNYNKENWLVIVTSSRGGNASVVNDNTIFSNPKMNTFTLIYNDKYQSKLIDKPFTGNVYEGSFVRLYSPTGAVGANQEATAIRAELRFSDELKSSTLNPLNFNGSDFTIEIKVRKNLNTIGTQGGTGSRNTFKYQWPMFFGKKTTKRFGSTGWGFAWENDTWRFSIWNSSSSLVLNSTVATTPMDLNWHSLVASIKTEGAQRYLRTYYDGTLIGKVEVTAAFLNAIDNYNAPITMGYIPEDNNDPFDGNISDVKIWRTALPDDIIKQYASDVFLSSSHPFYNYLAGYWPCRDGAGGKFRNEAITDGNFDFKILKGGSPLVKGTELGSATVWEKSTYVVCPTPIANISTTVPNSKDITPQILSWLGIAVKDSWNLDGRVFLNN</sequence>
<dbReference type="InterPro" id="IPR017850">
    <property type="entry name" value="Alkaline_phosphatase_core_sf"/>
</dbReference>
<gene>
    <name evidence="1" type="ORF">QE417_000226</name>
</gene>
<evidence type="ECO:0008006" key="3">
    <source>
        <dbReference type="Google" id="ProtNLM"/>
    </source>
</evidence>
<proteinExistence type="predicted"/>
<comment type="caution">
    <text evidence="1">The sequence shown here is derived from an EMBL/GenBank/DDBJ whole genome shotgun (WGS) entry which is preliminary data.</text>
</comment>
<dbReference type="Pfam" id="PF13385">
    <property type="entry name" value="Laminin_G_3"/>
    <property type="match status" value="1"/>
</dbReference>
<keyword evidence="2" id="KW-1185">Reference proteome</keyword>
<protein>
    <recommendedName>
        <fullName evidence="3">DUF4983 domain-containing protein</fullName>
    </recommendedName>
</protein>
<organism evidence="1 2">
    <name type="scientific">Mucilaginibacter terrae</name>
    <dbReference type="NCBI Taxonomy" id="1955052"/>
    <lineage>
        <taxon>Bacteria</taxon>
        <taxon>Pseudomonadati</taxon>
        <taxon>Bacteroidota</taxon>
        <taxon>Sphingobacteriia</taxon>
        <taxon>Sphingobacteriales</taxon>
        <taxon>Sphingobacteriaceae</taxon>
        <taxon>Mucilaginibacter</taxon>
    </lineage>
</organism>
<dbReference type="PROSITE" id="PS51257">
    <property type="entry name" value="PROKAR_LIPOPROTEIN"/>
    <property type="match status" value="1"/>
</dbReference>
<evidence type="ECO:0000313" key="1">
    <source>
        <dbReference type="EMBL" id="MDT3401154.1"/>
    </source>
</evidence>
<reference evidence="2" key="1">
    <citation type="submission" date="2023-07" db="EMBL/GenBank/DDBJ databases">
        <title>Functional and genomic diversity of the sorghum phyllosphere microbiome.</title>
        <authorList>
            <person name="Shade A."/>
        </authorList>
    </citation>
    <scope>NUCLEOTIDE SEQUENCE [LARGE SCALE GENOMIC DNA]</scope>
    <source>
        <strain evidence="2">SORGH_AS_0422</strain>
    </source>
</reference>
<name>A0ABU3GN08_9SPHI</name>
<dbReference type="EMBL" id="JAVLVU010000001">
    <property type="protein sequence ID" value="MDT3401154.1"/>
    <property type="molecule type" value="Genomic_DNA"/>
</dbReference>
<evidence type="ECO:0000313" key="2">
    <source>
        <dbReference type="Proteomes" id="UP001258315"/>
    </source>
</evidence>
<dbReference type="Proteomes" id="UP001258315">
    <property type="component" value="Unassembled WGS sequence"/>
</dbReference>
<dbReference type="Gene3D" id="3.40.720.10">
    <property type="entry name" value="Alkaline Phosphatase, subunit A"/>
    <property type="match status" value="1"/>
</dbReference>
<accession>A0ABU3GN08</accession>
<dbReference type="SUPFAM" id="SSF53649">
    <property type="entry name" value="Alkaline phosphatase-like"/>
    <property type="match status" value="1"/>
</dbReference>
<dbReference type="RefSeq" id="WP_311946980.1">
    <property type="nucleotide sequence ID" value="NZ_JAVLVU010000001.1"/>
</dbReference>
<dbReference type="InterPro" id="IPR002591">
    <property type="entry name" value="Phosphodiest/P_Trfase"/>
</dbReference>
<dbReference type="Pfam" id="PF01663">
    <property type="entry name" value="Phosphodiest"/>
    <property type="match status" value="1"/>
</dbReference>
<dbReference type="SUPFAM" id="SSF49899">
    <property type="entry name" value="Concanavalin A-like lectins/glucanases"/>
    <property type="match status" value="1"/>
</dbReference>
<dbReference type="InterPro" id="IPR013320">
    <property type="entry name" value="ConA-like_dom_sf"/>
</dbReference>
<dbReference type="Gene3D" id="2.60.120.200">
    <property type="match status" value="1"/>
</dbReference>